<evidence type="ECO:0000313" key="2">
    <source>
        <dbReference type="Proteomes" id="UP000887565"/>
    </source>
</evidence>
<reference evidence="3" key="1">
    <citation type="submission" date="2022-11" db="UniProtKB">
        <authorList>
            <consortium name="WormBaseParasite"/>
        </authorList>
    </citation>
    <scope>IDENTIFICATION</scope>
</reference>
<protein>
    <submittedName>
        <fullName evidence="3">Uncharacterized protein</fullName>
    </submittedName>
</protein>
<feature type="region of interest" description="Disordered" evidence="1">
    <location>
        <begin position="32"/>
        <end position="75"/>
    </location>
</feature>
<dbReference type="AlphaFoldDB" id="A0A915KJT4"/>
<name>A0A915KJT4_ROMCU</name>
<dbReference type="Proteomes" id="UP000887565">
    <property type="component" value="Unplaced"/>
</dbReference>
<proteinExistence type="predicted"/>
<evidence type="ECO:0000256" key="1">
    <source>
        <dbReference type="SAM" id="MobiDB-lite"/>
    </source>
</evidence>
<evidence type="ECO:0000313" key="3">
    <source>
        <dbReference type="WBParaSite" id="nRc.2.0.1.t39019-RA"/>
    </source>
</evidence>
<dbReference type="WBParaSite" id="nRc.2.0.1.t39019-RA">
    <property type="protein sequence ID" value="nRc.2.0.1.t39019-RA"/>
    <property type="gene ID" value="nRc.2.0.1.g39019"/>
</dbReference>
<organism evidence="2 3">
    <name type="scientific">Romanomermis culicivorax</name>
    <name type="common">Nematode worm</name>
    <dbReference type="NCBI Taxonomy" id="13658"/>
    <lineage>
        <taxon>Eukaryota</taxon>
        <taxon>Metazoa</taxon>
        <taxon>Ecdysozoa</taxon>
        <taxon>Nematoda</taxon>
        <taxon>Enoplea</taxon>
        <taxon>Dorylaimia</taxon>
        <taxon>Mermithida</taxon>
        <taxon>Mermithoidea</taxon>
        <taxon>Mermithidae</taxon>
        <taxon>Romanomermis</taxon>
    </lineage>
</organism>
<sequence>MAAKCKKYMSVFFDLRRETRFEIGNEEWKAEERRAEVHAKKRRQRSTDKVEEGCGQWSPGRTTNGDDQEEPCKPLHFDKQQNGLNMWWNNIDCGLQKHQNFFLRGLQKPYNSSRIAAMITKGSLFSVWFRAKIVKI</sequence>
<accession>A0A915KJT4</accession>
<keyword evidence="2" id="KW-1185">Reference proteome</keyword>